<gene>
    <name evidence="2" type="ORF">J0S82_007343</name>
</gene>
<name>A0A8J6AJI3_GALPY</name>
<dbReference type="InterPro" id="IPR009887">
    <property type="entry name" value="ANKH"/>
</dbReference>
<accession>A0A8J6AJI3</accession>
<reference evidence="2" key="1">
    <citation type="journal article" date="2021" name="Evol. Appl.">
        <title>The genome of the Pyrenean desman and the effects of bottlenecks and inbreeding on the genomic landscape of an endangered species.</title>
        <authorList>
            <person name="Escoda L."/>
            <person name="Castresana J."/>
        </authorList>
    </citation>
    <scope>NUCLEOTIDE SEQUENCE</scope>
    <source>
        <strain evidence="2">IBE-C5619</strain>
    </source>
</reference>
<dbReference type="EMBL" id="JAGFMF010011791">
    <property type="protein sequence ID" value="KAG8512644.1"/>
    <property type="molecule type" value="Genomic_DNA"/>
</dbReference>
<dbReference type="GO" id="GO:0005315">
    <property type="term" value="F:phosphate transmembrane transporter activity"/>
    <property type="evidence" value="ECO:0007669"/>
    <property type="project" value="InterPro"/>
</dbReference>
<dbReference type="Proteomes" id="UP000700334">
    <property type="component" value="Unassembled WGS sequence"/>
</dbReference>
<evidence type="ECO:0000313" key="3">
    <source>
        <dbReference type="Proteomes" id="UP000700334"/>
    </source>
</evidence>
<evidence type="ECO:0000256" key="1">
    <source>
        <dbReference type="SAM" id="MobiDB-lite"/>
    </source>
</evidence>
<organism evidence="2 3">
    <name type="scientific">Galemys pyrenaicus</name>
    <name type="common">Iberian desman</name>
    <name type="synonym">Pyrenean desman</name>
    <dbReference type="NCBI Taxonomy" id="202257"/>
    <lineage>
        <taxon>Eukaryota</taxon>
        <taxon>Metazoa</taxon>
        <taxon>Chordata</taxon>
        <taxon>Craniata</taxon>
        <taxon>Vertebrata</taxon>
        <taxon>Euteleostomi</taxon>
        <taxon>Mammalia</taxon>
        <taxon>Eutheria</taxon>
        <taxon>Laurasiatheria</taxon>
        <taxon>Eulipotyphla</taxon>
        <taxon>Talpidae</taxon>
        <taxon>Galemys</taxon>
    </lineage>
</organism>
<protein>
    <submittedName>
        <fullName evidence="2">Progressive ankylosis protein</fullName>
    </submittedName>
</protein>
<dbReference type="AlphaFoldDB" id="A0A8J6AJI3"/>
<dbReference type="GO" id="GO:0035435">
    <property type="term" value="P:phosphate ion transmembrane transport"/>
    <property type="evidence" value="ECO:0007669"/>
    <property type="project" value="InterPro"/>
</dbReference>
<feature type="region of interest" description="Disordered" evidence="1">
    <location>
        <begin position="50"/>
        <end position="76"/>
    </location>
</feature>
<dbReference type="OrthoDB" id="10055429at2759"/>
<dbReference type="GO" id="GO:0016020">
    <property type="term" value="C:membrane"/>
    <property type="evidence" value="ECO:0007669"/>
    <property type="project" value="InterPro"/>
</dbReference>
<sequence length="193" mass="20289">MVKFPALTHYWPLIRFLVPLGITNIAIDFGEQVSGLHPPGQRLQLEGATFDSRSSQAGHSQPGAQPGSPGIFAPGSTFDVEGGHPDTLFLGVDSVIVGCMWALGFPRPEESVLPPADTSEEDEPGPVSLPGLDPEKHTQVTHNPSLRVGNSGNPGLDSTALLHAHCDPARNSCSGRALPSSVPPLLEEVPVLT</sequence>
<feature type="region of interest" description="Disordered" evidence="1">
    <location>
        <begin position="111"/>
        <end position="132"/>
    </location>
</feature>
<feature type="compositionally biased region" description="Polar residues" evidence="1">
    <location>
        <begin position="51"/>
        <end position="63"/>
    </location>
</feature>
<proteinExistence type="predicted"/>
<comment type="caution">
    <text evidence="2">The sequence shown here is derived from an EMBL/GenBank/DDBJ whole genome shotgun (WGS) entry which is preliminary data.</text>
</comment>
<keyword evidence="3" id="KW-1185">Reference proteome</keyword>
<dbReference type="Pfam" id="PF07260">
    <property type="entry name" value="ANKH"/>
    <property type="match status" value="1"/>
</dbReference>
<evidence type="ECO:0000313" key="2">
    <source>
        <dbReference type="EMBL" id="KAG8512644.1"/>
    </source>
</evidence>